<protein>
    <submittedName>
        <fullName evidence="1">Uncharacterized protein</fullName>
    </submittedName>
</protein>
<dbReference type="Proteomes" id="UP001056120">
    <property type="component" value="Linkage Group LG05"/>
</dbReference>
<gene>
    <name evidence="1" type="ORF">L1987_15719</name>
</gene>
<name>A0ACB9J779_9ASTR</name>
<sequence length="112" mass="11638">MIEDSSSSYSSGFKSKPSVAYGLRRSSTGSGANFVAGLHKDTPAAPTPKKIGELMQVDGLTSDEVKSHLFPSSNASSANQSGGALGDGLGMPPQDQDVESSKSCVFEDNFVY</sequence>
<evidence type="ECO:0000313" key="2">
    <source>
        <dbReference type="Proteomes" id="UP001056120"/>
    </source>
</evidence>
<reference evidence="1 2" key="2">
    <citation type="journal article" date="2022" name="Mol. Ecol. Resour.">
        <title>The genomes of chicory, endive, great burdock and yacon provide insights into Asteraceae paleo-polyploidization history and plant inulin production.</title>
        <authorList>
            <person name="Fan W."/>
            <person name="Wang S."/>
            <person name="Wang H."/>
            <person name="Wang A."/>
            <person name="Jiang F."/>
            <person name="Liu H."/>
            <person name="Zhao H."/>
            <person name="Xu D."/>
            <person name="Zhang Y."/>
        </authorList>
    </citation>
    <scope>NUCLEOTIDE SEQUENCE [LARGE SCALE GENOMIC DNA]</scope>
    <source>
        <strain evidence="2">cv. Yunnan</strain>
        <tissue evidence="1">Leaves</tissue>
    </source>
</reference>
<reference evidence="2" key="1">
    <citation type="journal article" date="2022" name="Mol. Ecol. Resour.">
        <title>The genomes of chicory, endive, great burdock and yacon provide insights into Asteraceae palaeo-polyploidization history and plant inulin production.</title>
        <authorList>
            <person name="Fan W."/>
            <person name="Wang S."/>
            <person name="Wang H."/>
            <person name="Wang A."/>
            <person name="Jiang F."/>
            <person name="Liu H."/>
            <person name="Zhao H."/>
            <person name="Xu D."/>
            <person name="Zhang Y."/>
        </authorList>
    </citation>
    <scope>NUCLEOTIDE SEQUENCE [LARGE SCALE GENOMIC DNA]</scope>
    <source>
        <strain evidence="2">cv. Yunnan</strain>
    </source>
</reference>
<dbReference type="EMBL" id="CM042022">
    <property type="protein sequence ID" value="KAI3816034.1"/>
    <property type="molecule type" value="Genomic_DNA"/>
</dbReference>
<proteinExistence type="predicted"/>
<keyword evidence="2" id="KW-1185">Reference proteome</keyword>
<evidence type="ECO:0000313" key="1">
    <source>
        <dbReference type="EMBL" id="KAI3816034.1"/>
    </source>
</evidence>
<accession>A0ACB9J779</accession>
<organism evidence="1 2">
    <name type="scientific">Smallanthus sonchifolius</name>
    <dbReference type="NCBI Taxonomy" id="185202"/>
    <lineage>
        <taxon>Eukaryota</taxon>
        <taxon>Viridiplantae</taxon>
        <taxon>Streptophyta</taxon>
        <taxon>Embryophyta</taxon>
        <taxon>Tracheophyta</taxon>
        <taxon>Spermatophyta</taxon>
        <taxon>Magnoliopsida</taxon>
        <taxon>eudicotyledons</taxon>
        <taxon>Gunneridae</taxon>
        <taxon>Pentapetalae</taxon>
        <taxon>asterids</taxon>
        <taxon>campanulids</taxon>
        <taxon>Asterales</taxon>
        <taxon>Asteraceae</taxon>
        <taxon>Asteroideae</taxon>
        <taxon>Heliantheae alliance</taxon>
        <taxon>Millerieae</taxon>
        <taxon>Smallanthus</taxon>
    </lineage>
</organism>
<comment type="caution">
    <text evidence="1">The sequence shown here is derived from an EMBL/GenBank/DDBJ whole genome shotgun (WGS) entry which is preliminary data.</text>
</comment>